<keyword evidence="8" id="KW-0798">TonB box</keyword>
<dbReference type="InterPro" id="IPR036942">
    <property type="entry name" value="Beta-barrel_TonB_sf"/>
</dbReference>
<comment type="subcellular location">
    <subcellularLocation>
        <location evidence="1 11">Cell outer membrane</location>
        <topology evidence="1 11">Multi-pass membrane protein</topology>
    </subcellularLocation>
</comment>
<keyword evidence="3 11" id="KW-1134">Transmembrane beta strand</keyword>
<sequence>MKQILTLILILAVLVPAGAQQKKRGKVKRKYRNPERIEVPVAPVFLRGKIRDADDNLLPGAHVTVLGTKKNVHANEDGEYFFYGLEQGITRIQVSFVGFRTKSVDFHLQSGNNYLNFTLDEDNIRIDEISVTAQKRNQQILDVPITVSGIDAEFMEDNNITELSELSEFVPGLQVRMQGNNRPSFVIRGLTSDEVSPAAQPRVSVFYNNVPVSRASGASLELFDMQQVEVLKGPQNTLFGRGAQIGAIHYITNKPTSDFYGNITAGIGDYNQREINGAINIPVIKNKLMVRAAGVYDYYDGFIDNTLGGKLNGKNTAAGRFSVRFLPTFRHKIDLVLNYQKDDAPGLGFMSMNYPNTEGSTNPFDYTASLEQGNNLATQRDIFDATLTMKQFNNENNFWTSTSSYHTIGAFSRWDGDGTAAAAIDMSEDISARQFYQELRYNFSKNNRLNGSLGGSFWLEKASQDYWFSTNEQDMFHLLFATGSLVDTTGQPVSISNLPPDPNLGDLGGLPLAENHEEENTSDATNRALEGFLDFTYHFTPKISATAGARVISERFKLSNQAQIAGADASTLGFLTGNYPNLLFAESDQKEIKESSFAYTYRGGLKYAFNENTNVFVNYSKGRRPKVLQFTSTGEEQVLNAETVDNYELGFKTTLKQRVWFDAGIFYQEYKNFQTSAWVVEADSGEFNYLVKDAGKATAYGAETSLKIAILKGLDMFGNYAYIHARFDSLNVNGEEQEYAENMFRLTPEHSFAVGLHARAQIAPGLFLFAVPSYSWRSKIYFEDANTPGLEQAEYGLLNFRGGVELPDQGITIAVFGTNLLEEEYIVSAGNTGSLFGAPTQIPGAPRMIGTKVTWKFRMKEKLYYQRNRWNR</sequence>
<keyword evidence="15" id="KW-1185">Reference proteome</keyword>
<keyword evidence="9 11" id="KW-0472">Membrane</keyword>
<evidence type="ECO:0000256" key="2">
    <source>
        <dbReference type="ARBA" id="ARBA00022448"/>
    </source>
</evidence>
<evidence type="ECO:0000259" key="13">
    <source>
        <dbReference type="Pfam" id="PF07715"/>
    </source>
</evidence>
<dbReference type="InterPro" id="IPR039426">
    <property type="entry name" value="TonB-dep_rcpt-like"/>
</dbReference>
<dbReference type="Gene3D" id="2.40.170.20">
    <property type="entry name" value="TonB-dependent receptor, beta-barrel domain"/>
    <property type="match status" value="1"/>
</dbReference>
<dbReference type="GO" id="GO:0009279">
    <property type="term" value="C:cell outer membrane"/>
    <property type="evidence" value="ECO:0007669"/>
    <property type="project" value="UniProtKB-SubCell"/>
</dbReference>
<evidence type="ECO:0000313" key="15">
    <source>
        <dbReference type="Proteomes" id="UP000428260"/>
    </source>
</evidence>
<dbReference type="InterPro" id="IPR008969">
    <property type="entry name" value="CarboxyPept-like_regulatory"/>
</dbReference>
<feature type="compositionally biased region" description="Low complexity" evidence="12">
    <location>
        <begin position="503"/>
        <end position="512"/>
    </location>
</feature>
<evidence type="ECO:0000313" key="14">
    <source>
        <dbReference type="EMBL" id="QGY43341.1"/>
    </source>
</evidence>
<reference evidence="14 15" key="1">
    <citation type="submission" date="2019-11" db="EMBL/GenBank/DDBJ databases">
        <authorList>
            <person name="Zheng R.K."/>
            <person name="Sun C.M."/>
        </authorList>
    </citation>
    <scope>NUCLEOTIDE SEQUENCE [LARGE SCALE GENOMIC DNA]</scope>
    <source>
        <strain evidence="14 15">WC007</strain>
    </source>
</reference>
<evidence type="ECO:0000256" key="9">
    <source>
        <dbReference type="ARBA" id="ARBA00023136"/>
    </source>
</evidence>
<evidence type="ECO:0000256" key="4">
    <source>
        <dbReference type="ARBA" id="ARBA00022496"/>
    </source>
</evidence>
<dbReference type="Pfam" id="PF13715">
    <property type="entry name" value="CarbopepD_reg_2"/>
    <property type="match status" value="1"/>
</dbReference>
<dbReference type="RefSeq" id="WP_158864373.1">
    <property type="nucleotide sequence ID" value="NZ_CP046401.1"/>
</dbReference>
<keyword evidence="7" id="KW-0406">Ion transport</keyword>
<keyword evidence="10 11" id="KW-0998">Cell outer membrane</keyword>
<dbReference type="SUPFAM" id="SSF56935">
    <property type="entry name" value="Porins"/>
    <property type="match status" value="1"/>
</dbReference>
<keyword evidence="14" id="KW-0675">Receptor</keyword>
<dbReference type="AlphaFoldDB" id="A0A6I6JLW9"/>
<keyword evidence="2 11" id="KW-0813">Transport</keyword>
<dbReference type="KEGG" id="mcos:GM418_06605"/>
<comment type="similarity">
    <text evidence="11">Belongs to the TonB-dependent receptor family.</text>
</comment>
<protein>
    <submittedName>
        <fullName evidence="14">TonB-dependent receptor</fullName>
    </submittedName>
</protein>
<evidence type="ECO:0000256" key="10">
    <source>
        <dbReference type="ARBA" id="ARBA00023237"/>
    </source>
</evidence>
<proteinExistence type="inferred from homology"/>
<evidence type="ECO:0000256" key="3">
    <source>
        <dbReference type="ARBA" id="ARBA00022452"/>
    </source>
</evidence>
<evidence type="ECO:0000256" key="12">
    <source>
        <dbReference type="SAM" id="MobiDB-lite"/>
    </source>
</evidence>
<dbReference type="PANTHER" id="PTHR32552">
    <property type="entry name" value="FERRICHROME IRON RECEPTOR-RELATED"/>
    <property type="match status" value="1"/>
</dbReference>
<organism evidence="14 15">
    <name type="scientific">Maribellus comscasis</name>
    <dbReference type="NCBI Taxonomy" id="2681766"/>
    <lineage>
        <taxon>Bacteria</taxon>
        <taxon>Pseudomonadati</taxon>
        <taxon>Bacteroidota</taxon>
        <taxon>Bacteroidia</taxon>
        <taxon>Marinilabiliales</taxon>
        <taxon>Prolixibacteraceae</taxon>
        <taxon>Maribellus</taxon>
    </lineage>
</organism>
<keyword evidence="6" id="KW-0408">Iron</keyword>
<evidence type="ECO:0000256" key="7">
    <source>
        <dbReference type="ARBA" id="ARBA00023065"/>
    </source>
</evidence>
<dbReference type="PROSITE" id="PS52016">
    <property type="entry name" value="TONB_DEPENDENT_REC_3"/>
    <property type="match status" value="1"/>
</dbReference>
<dbReference type="EMBL" id="CP046401">
    <property type="protein sequence ID" value="QGY43341.1"/>
    <property type="molecule type" value="Genomic_DNA"/>
</dbReference>
<dbReference type="SUPFAM" id="SSF49464">
    <property type="entry name" value="Carboxypeptidase regulatory domain-like"/>
    <property type="match status" value="1"/>
</dbReference>
<dbReference type="Gene3D" id="2.60.40.1120">
    <property type="entry name" value="Carboxypeptidase-like, regulatory domain"/>
    <property type="match status" value="1"/>
</dbReference>
<dbReference type="GO" id="GO:0006826">
    <property type="term" value="P:iron ion transport"/>
    <property type="evidence" value="ECO:0007669"/>
    <property type="project" value="UniProtKB-KW"/>
</dbReference>
<dbReference type="Pfam" id="PF07715">
    <property type="entry name" value="Plug"/>
    <property type="match status" value="1"/>
</dbReference>
<evidence type="ECO:0000256" key="5">
    <source>
        <dbReference type="ARBA" id="ARBA00022692"/>
    </source>
</evidence>
<feature type="domain" description="TonB-dependent receptor plug" evidence="13">
    <location>
        <begin position="141"/>
        <end position="246"/>
    </location>
</feature>
<accession>A0A6I6JLW9</accession>
<keyword evidence="5 11" id="KW-0812">Transmembrane</keyword>
<evidence type="ECO:0000256" key="8">
    <source>
        <dbReference type="ARBA" id="ARBA00023077"/>
    </source>
</evidence>
<evidence type="ECO:0000256" key="1">
    <source>
        <dbReference type="ARBA" id="ARBA00004571"/>
    </source>
</evidence>
<evidence type="ECO:0000256" key="6">
    <source>
        <dbReference type="ARBA" id="ARBA00023004"/>
    </source>
</evidence>
<dbReference type="Proteomes" id="UP000428260">
    <property type="component" value="Chromosome"/>
</dbReference>
<evidence type="ECO:0000256" key="11">
    <source>
        <dbReference type="PROSITE-ProRule" id="PRU01360"/>
    </source>
</evidence>
<feature type="region of interest" description="Disordered" evidence="12">
    <location>
        <begin position="497"/>
        <end position="522"/>
    </location>
</feature>
<keyword evidence="4" id="KW-0410">Iron transport</keyword>
<dbReference type="PANTHER" id="PTHR32552:SF81">
    <property type="entry name" value="TONB-DEPENDENT OUTER MEMBRANE RECEPTOR"/>
    <property type="match status" value="1"/>
</dbReference>
<gene>
    <name evidence="14" type="ORF">GM418_06605</name>
</gene>
<name>A0A6I6JLW9_9BACT</name>
<dbReference type="InterPro" id="IPR012910">
    <property type="entry name" value="Plug_dom"/>
</dbReference>